<evidence type="ECO:0000256" key="7">
    <source>
        <dbReference type="ARBA" id="ARBA00023040"/>
    </source>
</evidence>
<dbReference type="InterPro" id="IPR000276">
    <property type="entry name" value="GPCR_Rhodpsn"/>
</dbReference>
<keyword evidence="2" id="KW-1003">Cell membrane</keyword>
<evidence type="ECO:0000259" key="14">
    <source>
        <dbReference type="PROSITE" id="PS50262"/>
    </source>
</evidence>
<dbReference type="PRINTS" id="PR00245">
    <property type="entry name" value="OLFACTORYR"/>
</dbReference>
<dbReference type="Gene3D" id="1.20.1070.10">
    <property type="entry name" value="Rhodopsin 7-helix transmembrane proteins"/>
    <property type="match status" value="1"/>
</dbReference>
<evidence type="ECO:0000256" key="8">
    <source>
        <dbReference type="ARBA" id="ARBA00023136"/>
    </source>
</evidence>
<dbReference type="Pfam" id="PF13853">
    <property type="entry name" value="7tm_4"/>
    <property type="match status" value="1"/>
</dbReference>
<evidence type="ECO:0000256" key="5">
    <source>
        <dbReference type="ARBA" id="ARBA00022725"/>
    </source>
</evidence>
<evidence type="ECO:0000256" key="6">
    <source>
        <dbReference type="ARBA" id="ARBA00022989"/>
    </source>
</evidence>
<dbReference type="GO" id="GO:0004930">
    <property type="term" value="F:G protein-coupled receptor activity"/>
    <property type="evidence" value="ECO:0007669"/>
    <property type="project" value="UniProtKB-KW"/>
</dbReference>
<dbReference type="GO" id="GO:0007608">
    <property type="term" value="P:sensory perception of smell"/>
    <property type="evidence" value="ECO:0007669"/>
    <property type="project" value="UniProtKB-KW"/>
</dbReference>
<dbReference type="PROSITE" id="PS50262">
    <property type="entry name" value="G_PROTEIN_RECEP_F1_2"/>
    <property type="match status" value="1"/>
</dbReference>
<dbReference type="Proteomes" id="UP001557470">
    <property type="component" value="Unassembled WGS sequence"/>
</dbReference>
<comment type="caution">
    <text evidence="15">The sequence shown here is derived from an EMBL/GenBank/DDBJ whole genome shotgun (WGS) entry which is preliminary data.</text>
</comment>
<dbReference type="InterPro" id="IPR017452">
    <property type="entry name" value="GPCR_Rhodpsn_7TM"/>
</dbReference>
<dbReference type="InterPro" id="IPR050939">
    <property type="entry name" value="Olfactory_GPCR1"/>
</dbReference>
<dbReference type="SUPFAM" id="SSF81321">
    <property type="entry name" value="Family A G protein-coupled receptor-like"/>
    <property type="match status" value="1"/>
</dbReference>
<dbReference type="FunFam" id="1.20.1070.10:FF:000015">
    <property type="entry name" value="Olfactory receptor"/>
    <property type="match status" value="1"/>
</dbReference>
<dbReference type="PRINTS" id="PR00237">
    <property type="entry name" value="GPCRRHODOPSN"/>
</dbReference>
<dbReference type="GO" id="GO:0005886">
    <property type="term" value="C:plasma membrane"/>
    <property type="evidence" value="ECO:0007669"/>
    <property type="project" value="UniProtKB-SubCell"/>
</dbReference>
<keyword evidence="5" id="KW-0552">Olfaction</keyword>
<feature type="transmembrane region" description="Helical" evidence="13">
    <location>
        <begin position="215"/>
        <end position="240"/>
    </location>
</feature>
<feature type="transmembrane region" description="Helical" evidence="13">
    <location>
        <begin position="113"/>
        <end position="135"/>
    </location>
</feature>
<evidence type="ECO:0000256" key="10">
    <source>
        <dbReference type="ARBA" id="ARBA00023170"/>
    </source>
</evidence>
<feature type="transmembrane region" description="Helical" evidence="13">
    <location>
        <begin position="252"/>
        <end position="274"/>
    </location>
</feature>
<keyword evidence="6 13" id="KW-1133">Transmembrane helix</keyword>
<evidence type="ECO:0000256" key="12">
    <source>
        <dbReference type="ARBA" id="ARBA00023224"/>
    </source>
</evidence>
<evidence type="ECO:0000313" key="15">
    <source>
        <dbReference type="EMBL" id="KAL0994353.1"/>
    </source>
</evidence>
<evidence type="ECO:0000256" key="11">
    <source>
        <dbReference type="ARBA" id="ARBA00023180"/>
    </source>
</evidence>
<evidence type="ECO:0000256" key="1">
    <source>
        <dbReference type="ARBA" id="ARBA00004651"/>
    </source>
</evidence>
<evidence type="ECO:0000256" key="9">
    <source>
        <dbReference type="ARBA" id="ARBA00023157"/>
    </source>
</evidence>
<feature type="transmembrane region" description="Helical" evidence="13">
    <location>
        <begin position="286"/>
        <end position="304"/>
    </location>
</feature>
<comment type="subcellular location">
    <subcellularLocation>
        <location evidence="1">Cell membrane</location>
        <topology evidence="1">Multi-pass membrane protein</topology>
    </subcellularLocation>
</comment>
<dbReference type="PANTHER" id="PTHR24242:SF359">
    <property type="entry name" value="ODORANT RECEPTOR-RELATED"/>
    <property type="match status" value="1"/>
</dbReference>
<keyword evidence="4 13" id="KW-0812">Transmembrane</keyword>
<keyword evidence="9" id="KW-1015">Disulfide bond</keyword>
<keyword evidence="10" id="KW-0675">Receptor</keyword>
<keyword evidence="16" id="KW-1185">Reference proteome</keyword>
<protein>
    <recommendedName>
        <fullName evidence="14">G-protein coupled receptors family 1 profile domain-containing protein</fullName>
    </recommendedName>
</protein>
<sequence>MQNCLRSYQPNRTSSMNRTQSSSVSFFIIQGLASLGEKRMILFVIFLLAYTIILGGNCMIICLVRIDAKLGSPMYFFLHNLSFVDVIYTTVTIPNMLSGFLTEVQTVSIPGCFLQMFCFIQMSTTGRALLTVMAYDRYVAICNPLHYMAVMTRTKCLLLIFGAWAFSAICTFPTILISSQRSYCGPNVVRHCWCDPSSVRVLVCGDTQVDNYLSLSFAVISLLATGVLILTSYILIGMAINKMGVTQRQKAFSTCVAHLTVVFISYSSASFVYISYRVGNISPEVILFFLVFLLLPISQFQCLLDCYDSGLSHQNT</sequence>
<keyword evidence="7" id="KW-0297">G-protein coupled receptor</keyword>
<dbReference type="InterPro" id="IPR000725">
    <property type="entry name" value="Olfact_rcpt"/>
</dbReference>
<evidence type="ECO:0000313" key="16">
    <source>
        <dbReference type="Proteomes" id="UP001557470"/>
    </source>
</evidence>
<feature type="transmembrane region" description="Helical" evidence="13">
    <location>
        <begin position="156"/>
        <end position="177"/>
    </location>
</feature>
<organism evidence="15 16">
    <name type="scientific">Umbra pygmaea</name>
    <name type="common">Eastern mudminnow</name>
    <dbReference type="NCBI Taxonomy" id="75934"/>
    <lineage>
        <taxon>Eukaryota</taxon>
        <taxon>Metazoa</taxon>
        <taxon>Chordata</taxon>
        <taxon>Craniata</taxon>
        <taxon>Vertebrata</taxon>
        <taxon>Euteleostomi</taxon>
        <taxon>Actinopterygii</taxon>
        <taxon>Neopterygii</taxon>
        <taxon>Teleostei</taxon>
        <taxon>Protacanthopterygii</taxon>
        <taxon>Esociformes</taxon>
        <taxon>Umbridae</taxon>
        <taxon>Umbra</taxon>
    </lineage>
</organism>
<evidence type="ECO:0000256" key="4">
    <source>
        <dbReference type="ARBA" id="ARBA00022692"/>
    </source>
</evidence>
<name>A0ABD0X506_UMBPY</name>
<proteinExistence type="predicted"/>
<evidence type="ECO:0000256" key="13">
    <source>
        <dbReference type="SAM" id="Phobius"/>
    </source>
</evidence>
<feature type="transmembrane region" description="Helical" evidence="13">
    <location>
        <begin position="76"/>
        <end position="93"/>
    </location>
</feature>
<dbReference type="PANTHER" id="PTHR24242">
    <property type="entry name" value="G-PROTEIN COUPLED RECEPTOR"/>
    <property type="match status" value="1"/>
</dbReference>
<keyword evidence="8 13" id="KW-0472">Membrane</keyword>
<dbReference type="CDD" id="cd13954">
    <property type="entry name" value="7tmA_OR"/>
    <property type="match status" value="1"/>
</dbReference>
<keyword evidence="3" id="KW-0716">Sensory transduction</keyword>
<accession>A0ABD0X506</accession>
<evidence type="ECO:0000256" key="3">
    <source>
        <dbReference type="ARBA" id="ARBA00022606"/>
    </source>
</evidence>
<gene>
    <name evidence="15" type="ORF">UPYG_G00121040</name>
</gene>
<keyword evidence="11" id="KW-0325">Glycoprotein</keyword>
<dbReference type="AlphaFoldDB" id="A0ABD0X506"/>
<evidence type="ECO:0000256" key="2">
    <source>
        <dbReference type="ARBA" id="ARBA00022475"/>
    </source>
</evidence>
<feature type="transmembrane region" description="Helical" evidence="13">
    <location>
        <begin position="40"/>
        <end position="64"/>
    </location>
</feature>
<dbReference type="EMBL" id="JAGEUA010000003">
    <property type="protein sequence ID" value="KAL0994353.1"/>
    <property type="molecule type" value="Genomic_DNA"/>
</dbReference>
<reference evidence="15 16" key="1">
    <citation type="submission" date="2024-06" db="EMBL/GenBank/DDBJ databases">
        <authorList>
            <person name="Pan Q."/>
            <person name="Wen M."/>
            <person name="Jouanno E."/>
            <person name="Zahm M."/>
            <person name="Klopp C."/>
            <person name="Cabau C."/>
            <person name="Louis A."/>
            <person name="Berthelot C."/>
            <person name="Parey E."/>
            <person name="Roest Crollius H."/>
            <person name="Montfort J."/>
            <person name="Robinson-Rechavi M."/>
            <person name="Bouchez O."/>
            <person name="Lampietro C."/>
            <person name="Lopez Roques C."/>
            <person name="Donnadieu C."/>
            <person name="Postlethwait J."/>
            <person name="Bobe J."/>
            <person name="Verreycken H."/>
            <person name="Guiguen Y."/>
        </authorList>
    </citation>
    <scope>NUCLEOTIDE SEQUENCE [LARGE SCALE GENOMIC DNA]</scope>
    <source>
        <strain evidence="15">Up_M1</strain>
        <tissue evidence="15">Testis</tissue>
    </source>
</reference>
<keyword evidence="12" id="KW-0807">Transducer</keyword>
<feature type="domain" description="G-protein coupled receptors family 1 profile" evidence="14">
    <location>
        <begin position="56"/>
        <end position="274"/>
    </location>
</feature>